<comment type="caution">
    <text evidence="1">The sequence shown here is derived from an EMBL/GenBank/DDBJ whole genome shotgun (WGS) entry which is preliminary data.</text>
</comment>
<proteinExistence type="predicted"/>
<protein>
    <submittedName>
        <fullName evidence="1">Uncharacterized protein</fullName>
    </submittedName>
</protein>
<dbReference type="EMBL" id="BAABGX010000001">
    <property type="protein sequence ID" value="GAA4295962.1"/>
    <property type="molecule type" value="Genomic_DNA"/>
</dbReference>
<reference evidence="2" key="1">
    <citation type="journal article" date="2019" name="Int. J. Syst. Evol. Microbiol.">
        <title>The Global Catalogue of Microorganisms (GCM) 10K type strain sequencing project: providing services to taxonomists for standard genome sequencing and annotation.</title>
        <authorList>
            <consortium name="The Broad Institute Genomics Platform"/>
            <consortium name="The Broad Institute Genome Sequencing Center for Infectious Disease"/>
            <person name="Wu L."/>
            <person name="Ma J."/>
        </authorList>
    </citation>
    <scope>NUCLEOTIDE SEQUENCE [LARGE SCALE GENOMIC DNA]</scope>
    <source>
        <strain evidence="2">JCM 17917</strain>
    </source>
</reference>
<evidence type="ECO:0000313" key="2">
    <source>
        <dbReference type="Proteomes" id="UP001501844"/>
    </source>
</evidence>
<dbReference type="Proteomes" id="UP001501844">
    <property type="component" value="Unassembled WGS sequence"/>
</dbReference>
<gene>
    <name evidence="1" type="ORF">GCM10023183_02310</name>
</gene>
<accession>A0ABP8F652</accession>
<sequence length="57" mass="6692">MQTDFLLSVAHSHSEIVVRGGKNRKIRRDHQILGDVIEKGGEVHMRRFYLWVGKFNE</sequence>
<name>A0ABP8F652_9BACT</name>
<organism evidence="1 2">
    <name type="scientific">Nibribacter koreensis</name>
    <dbReference type="NCBI Taxonomy" id="1084519"/>
    <lineage>
        <taxon>Bacteria</taxon>
        <taxon>Pseudomonadati</taxon>
        <taxon>Bacteroidota</taxon>
        <taxon>Cytophagia</taxon>
        <taxon>Cytophagales</taxon>
        <taxon>Hymenobacteraceae</taxon>
        <taxon>Nibribacter</taxon>
    </lineage>
</organism>
<keyword evidence="2" id="KW-1185">Reference proteome</keyword>
<evidence type="ECO:0000313" key="1">
    <source>
        <dbReference type="EMBL" id="GAA4295962.1"/>
    </source>
</evidence>